<feature type="region of interest" description="Disordered" evidence="1">
    <location>
        <begin position="491"/>
        <end position="520"/>
    </location>
</feature>
<dbReference type="Pfam" id="PF06097">
    <property type="entry name" value="DUF945"/>
    <property type="match status" value="1"/>
</dbReference>
<proteinExistence type="predicted"/>
<evidence type="ECO:0000256" key="1">
    <source>
        <dbReference type="SAM" id="MobiDB-lite"/>
    </source>
</evidence>
<name>A0AB39VZ02_9GAMM</name>
<dbReference type="AlphaFoldDB" id="A0AB39VZ02"/>
<organism evidence="2">
    <name type="scientific">Rouxiella sp. WC2420</name>
    <dbReference type="NCBI Taxonomy" id="3234145"/>
    <lineage>
        <taxon>Bacteria</taxon>
        <taxon>Pseudomonadati</taxon>
        <taxon>Pseudomonadota</taxon>
        <taxon>Gammaproteobacteria</taxon>
        <taxon>Enterobacterales</taxon>
        <taxon>Yersiniaceae</taxon>
        <taxon>Rouxiella</taxon>
    </lineage>
</organism>
<evidence type="ECO:0000313" key="2">
    <source>
        <dbReference type="EMBL" id="XDU74646.1"/>
    </source>
</evidence>
<dbReference type="InterPro" id="IPR010352">
    <property type="entry name" value="DUF945"/>
</dbReference>
<dbReference type="EMBL" id="CP165628">
    <property type="protein sequence ID" value="XDU74646.1"/>
    <property type="molecule type" value="Genomic_DNA"/>
</dbReference>
<feature type="compositionally biased region" description="Pro residues" evidence="1">
    <location>
        <begin position="508"/>
        <end position="520"/>
    </location>
</feature>
<gene>
    <name evidence="2" type="ORF">AB3G37_11435</name>
</gene>
<dbReference type="RefSeq" id="WP_369790765.1">
    <property type="nucleotide sequence ID" value="NZ_CP165628.1"/>
</dbReference>
<sequence>MKKSLVAVSVIVVLGAAWTGASWYTGKQLEDNMGAAIDAANAQIQAHYPNSGAKVVYQDYQRGLFSSHVRFVVQPSGNSTENLLKPGEEISLIETIDHGPFPLAQLKKFNLIPSAASVHSELENTPTVKNLFDLTQGKSPVSADTRVGYSGDTASVINVLPLSYEKNNSKLEFAGGTINLDVANEMKKVNIDTKIGNLAFTSPNQLGQLEKVAISGINVKSETHLGQSQLYIGDGDLSTDNINVNIDGKDAAQLVGMKVHSNFNEEQQNLKGQLDYSVDALKIQGADFGSGKLTVKLDKLNEQALKQFTDTYNQQAMQLMQQADKLTPEIYQQQAVALLVSNLPILLKGSPSITIDPLSWKNSKGESTFTLKLDLKDPAAGNGQAQTEDQLISQLVNNVDAKLTIPLDMATEMTTQTAKVEGYSGDDAEKLAKQQVQGLAAMGQMFKITTLQDNAITSSFHYADNQVDLNGQKMTLQQFAGLFGVFGGPQIPAENAPAQPETQAQPDAPMPPVVPAQPAQ</sequence>
<protein>
    <submittedName>
        <fullName evidence="2">YdgA family protein</fullName>
    </submittedName>
</protein>
<reference evidence="2" key="1">
    <citation type="submission" date="2024-07" db="EMBL/GenBank/DDBJ databases">
        <authorList>
            <person name="Biller S.J."/>
        </authorList>
    </citation>
    <scope>NUCLEOTIDE SEQUENCE</scope>
    <source>
        <strain evidence="2">WC2420</strain>
    </source>
</reference>
<accession>A0AB39VZ02</accession>